<comment type="subcellular location">
    <subcellularLocation>
        <location evidence="1">Membrane</location>
    </subcellularLocation>
</comment>
<dbReference type="GO" id="GO:0043113">
    <property type="term" value="P:receptor clustering"/>
    <property type="evidence" value="ECO:0007669"/>
    <property type="project" value="TreeGrafter"/>
</dbReference>
<dbReference type="PANTHER" id="PTHR23119:SF51">
    <property type="entry name" value="DISKS LARGE 1 TUMOR SUPPRESSOR PROTEIN"/>
    <property type="match status" value="1"/>
</dbReference>
<dbReference type="GO" id="GO:0016323">
    <property type="term" value="C:basolateral plasma membrane"/>
    <property type="evidence" value="ECO:0007669"/>
    <property type="project" value="TreeGrafter"/>
</dbReference>
<dbReference type="PROSITE" id="PS50106">
    <property type="entry name" value="PDZ"/>
    <property type="match status" value="1"/>
</dbReference>
<dbReference type="SMART" id="SM00228">
    <property type="entry name" value="PDZ"/>
    <property type="match status" value="1"/>
</dbReference>
<keyword evidence="7" id="KW-1185">Reference proteome</keyword>
<evidence type="ECO:0000256" key="3">
    <source>
        <dbReference type="ARBA" id="ARBA00022737"/>
    </source>
</evidence>
<dbReference type="EMBL" id="AJVK01000571">
    <property type="status" value="NOT_ANNOTATED_CDS"/>
    <property type="molecule type" value="Genomic_DNA"/>
</dbReference>
<reference evidence="6" key="1">
    <citation type="submission" date="2022-08" db="UniProtKB">
        <authorList>
            <consortium name="EnsemblMetazoa"/>
        </authorList>
    </citation>
    <scope>IDENTIFICATION</scope>
    <source>
        <strain evidence="6">Israel</strain>
    </source>
</reference>
<name>A0A1B0DB02_PHLPP</name>
<dbReference type="AlphaFoldDB" id="A0A1B0DB02"/>
<dbReference type="SUPFAM" id="SSF50044">
    <property type="entry name" value="SH3-domain"/>
    <property type="match status" value="1"/>
</dbReference>
<dbReference type="Pfam" id="PF00595">
    <property type="entry name" value="PDZ"/>
    <property type="match status" value="1"/>
</dbReference>
<dbReference type="GO" id="GO:0097120">
    <property type="term" value="P:receptor localization to synapse"/>
    <property type="evidence" value="ECO:0007669"/>
    <property type="project" value="TreeGrafter"/>
</dbReference>
<dbReference type="InterPro" id="IPR036034">
    <property type="entry name" value="PDZ_sf"/>
</dbReference>
<dbReference type="SMART" id="SM00326">
    <property type="entry name" value="SH3"/>
    <property type="match status" value="1"/>
</dbReference>
<dbReference type="SUPFAM" id="SSF50156">
    <property type="entry name" value="PDZ domain-like"/>
    <property type="match status" value="1"/>
</dbReference>
<dbReference type="VEuPathDB" id="VectorBase:PPAI004899"/>
<keyword evidence="4" id="KW-0472">Membrane</keyword>
<organism evidence="6 7">
    <name type="scientific">Phlebotomus papatasi</name>
    <name type="common">Sandfly</name>
    <dbReference type="NCBI Taxonomy" id="29031"/>
    <lineage>
        <taxon>Eukaryota</taxon>
        <taxon>Metazoa</taxon>
        <taxon>Ecdysozoa</taxon>
        <taxon>Arthropoda</taxon>
        <taxon>Hexapoda</taxon>
        <taxon>Insecta</taxon>
        <taxon>Pterygota</taxon>
        <taxon>Neoptera</taxon>
        <taxon>Endopterygota</taxon>
        <taxon>Diptera</taxon>
        <taxon>Nematocera</taxon>
        <taxon>Psychodoidea</taxon>
        <taxon>Psychodidae</taxon>
        <taxon>Phlebotomus</taxon>
        <taxon>Phlebotomus</taxon>
    </lineage>
</organism>
<dbReference type="InterPro" id="IPR001478">
    <property type="entry name" value="PDZ"/>
</dbReference>
<dbReference type="Pfam" id="PF00018">
    <property type="entry name" value="SH3_1"/>
    <property type="match status" value="1"/>
</dbReference>
<feature type="region of interest" description="Disordered" evidence="5">
    <location>
        <begin position="190"/>
        <end position="256"/>
    </location>
</feature>
<protein>
    <submittedName>
        <fullName evidence="6">Uncharacterized protein</fullName>
    </submittedName>
</protein>
<sequence length="256" mass="28620">EVRTIQIGKGPQGLGFNIVGGEDGQGIYVSFILAGGPADVGGELKRGDQLLSVNGVNLRNATHEEAAQALKNSGPNVTLVAQYRPEDYNRFEARIHELKQQAAINAGTGTLLRTSQKRSLYVRALFDYDPNRDDGLPSRGLPFKHGDVLHVTNASDDEWWQARRVLGDGEEEGIGIVPSKRRWERKMRARDRSVKFQGHPTNNLDKQSTLDRKKKNFSFSRKFPFMKSKDDKNEDGSDQEPFMLCYTQDDANAEGV</sequence>
<dbReference type="Proteomes" id="UP000092462">
    <property type="component" value="Unassembled WGS sequence"/>
</dbReference>
<evidence type="ECO:0000313" key="7">
    <source>
        <dbReference type="Proteomes" id="UP000092462"/>
    </source>
</evidence>
<dbReference type="Gene3D" id="2.30.30.40">
    <property type="entry name" value="SH3 Domains"/>
    <property type="match status" value="1"/>
</dbReference>
<dbReference type="PANTHER" id="PTHR23119">
    <property type="entry name" value="DISCS LARGE"/>
    <property type="match status" value="1"/>
</dbReference>
<evidence type="ECO:0000256" key="4">
    <source>
        <dbReference type="ARBA" id="ARBA00023136"/>
    </source>
</evidence>
<dbReference type="InterPro" id="IPR050614">
    <property type="entry name" value="Synaptic_Scaffolding_LAP-MAGUK"/>
</dbReference>
<dbReference type="Gene3D" id="2.30.42.10">
    <property type="match status" value="1"/>
</dbReference>
<dbReference type="GO" id="GO:0031594">
    <property type="term" value="C:neuromuscular junction"/>
    <property type="evidence" value="ECO:0007669"/>
    <property type="project" value="TreeGrafter"/>
</dbReference>
<dbReference type="GO" id="GO:0043005">
    <property type="term" value="C:neuron projection"/>
    <property type="evidence" value="ECO:0007669"/>
    <property type="project" value="TreeGrafter"/>
</dbReference>
<proteinExistence type="predicted"/>
<dbReference type="GO" id="GO:0007268">
    <property type="term" value="P:chemical synaptic transmission"/>
    <property type="evidence" value="ECO:0007669"/>
    <property type="project" value="TreeGrafter"/>
</dbReference>
<dbReference type="FunFam" id="2.30.42.10:FF:000001">
    <property type="entry name" value="Disks large homolog 1 isoform 2"/>
    <property type="match status" value="1"/>
</dbReference>
<keyword evidence="3" id="KW-0677">Repeat</keyword>
<dbReference type="GO" id="GO:0098839">
    <property type="term" value="C:postsynaptic density membrane"/>
    <property type="evidence" value="ECO:0007669"/>
    <property type="project" value="TreeGrafter"/>
</dbReference>
<dbReference type="PROSITE" id="PS50002">
    <property type="entry name" value="SH3"/>
    <property type="match status" value="1"/>
</dbReference>
<dbReference type="VEuPathDB" id="VectorBase:PPAPM1_006017"/>
<dbReference type="GO" id="GO:0045197">
    <property type="term" value="P:establishment or maintenance of epithelial cell apical/basal polarity"/>
    <property type="evidence" value="ECO:0007669"/>
    <property type="project" value="TreeGrafter"/>
</dbReference>
<dbReference type="FunFam" id="2.30.30.40:FF:000058">
    <property type="entry name" value="Disks large homolog 1 isoform X1"/>
    <property type="match status" value="1"/>
</dbReference>
<dbReference type="InterPro" id="IPR001452">
    <property type="entry name" value="SH3_domain"/>
</dbReference>
<dbReference type="GO" id="GO:0019901">
    <property type="term" value="F:protein kinase binding"/>
    <property type="evidence" value="ECO:0007669"/>
    <property type="project" value="TreeGrafter"/>
</dbReference>
<dbReference type="CDD" id="cd06795">
    <property type="entry name" value="PDZ3_Dlg1-2-4-like"/>
    <property type="match status" value="1"/>
</dbReference>
<evidence type="ECO:0000256" key="5">
    <source>
        <dbReference type="SAM" id="MobiDB-lite"/>
    </source>
</evidence>
<dbReference type="CDD" id="cd11861">
    <property type="entry name" value="SH3_DLG-like"/>
    <property type="match status" value="1"/>
</dbReference>
<evidence type="ECO:0000313" key="6">
    <source>
        <dbReference type="EnsemblMetazoa" id="PPAI004899-PA"/>
    </source>
</evidence>
<accession>A0A1B0DB02</accession>
<evidence type="ECO:0000256" key="2">
    <source>
        <dbReference type="ARBA" id="ARBA00022443"/>
    </source>
</evidence>
<keyword evidence="2" id="KW-0728">SH3 domain</keyword>
<evidence type="ECO:0000256" key="1">
    <source>
        <dbReference type="ARBA" id="ARBA00004370"/>
    </source>
</evidence>
<dbReference type="InterPro" id="IPR036028">
    <property type="entry name" value="SH3-like_dom_sf"/>
</dbReference>
<dbReference type="EnsemblMetazoa" id="PPAI004899-RA">
    <property type="protein sequence ID" value="PPAI004899-PA"/>
    <property type="gene ID" value="PPAI004899"/>
</dbReference>
<dbReference type="GO" id="GO:0098609">
    <property type="term" value="P:cell-cell adhesion"/>
    <property type="evidence" value="ECO:0007669"/>
    <property type="project" value="TreeGrafter"/>
</dbReference>
<dbReference type="GO" id="GO:0099072">
    <property type="term" value="P:regulation of postsynaptic membrane neurotransmitter receptor levels"/>
    <property type="evidence" value="ECO:0007669"/>
    <property type="project" value="TreeGrafter"/>
</dbReference>